<dbReference type="EMBL" id="JBBKZU010000001">
    <property type="protein sequence ID" value="MEJ8809515.1"/>
    <property type="molecule type" value="Genomic_DNA"/>
</dbReference>
<sequence length="67" mass="7405">MSLALPTPDFEPSELSLARHLAAFRSQQIEAATTVREPHPGEDETDPASGHPKLDPRQLSLVFGERR</sequence>
<gene>
    <name evidence="2" type="ORF">WKW77_00450</name>
</gene>
<accession>A0ABU8V7I4</accession>
<dbReference type="Proteomes" id="UP001365846">
    <property type="component" value="Unassembled WGS sequence"/>
</dbReference>
<name>A0ABU8V7I4_9BURK</name>
<dbReference type="RefSeq" id="WP_340354860.1">
    <property type="nucleotide sequence ID" value="NZ_JBBKZU010000001.1"/>
</dbReference>
<feature type="region of interest" description="Disordered" evidence="1">
    <location>
        <begin position="28"/>
        <end position="67"/>
    </location>
</feature>
<evidence type="ECO:0000256" key="1">
    <source>
        <dbReference type="SAM" id="MobiDB-lite"/>
    </source>
</evidence>
<keyword evidence="3" id="KW-1185">Reference proteome</keyword>
<comment type="caution">
    <text evidence="2">The sequence shown here is derived from an EMBL/GenBank/DDBJ whole genome shotgun (WGS) entry which is preliminary data.</text>
</comment>
<evidence type="ECO:0000313" key="3">
    <source>
        <dbReference type="Proteomes" id="UP001365846"/>
    </source>
</evidence>
<organism evidence="2 3">
    <name type="scientific">Variovorax ureilyticus</name>
    <dbReference type="NCBI Taxonomy" id="1836198"/>
    <lineage>
        <taxon>Bacteria</taxon>
        <taxon>Pseudomonadati</taxon>
        <taxon>Pseudomonadota</taxon>
        <taxon>Betaproteobacteria</taxon>
        <taxon>Burkholderiales</taxon>
        <taxon>Comamonadaceae</taxon>
        <taxon>Variovorax</taxon>
    </lineage>
</organism>
<protein>
    <submittedName>
        <fullName evidence="2">Uncharacterized protein</fullName>
    </submittedName>
</protein>
<evidence type="ECO:0000313" key="2">
    <source>
        <dbReference type="EMBL" id="MEJ8809515.1"/>
    </source>
</evidence>
<proteinExistence type="predicted"/>
<reference evidence="2 3" key="1">
    <citation type="submission" date="2024-03" db="EMBL/GenBank/DDBJ databases">
        <title>Novel species of the genus Variovorax.</title>
        <authorList>
            <person name="Liu Q."/>
            <person name="Xin Y.-H."/>
        </authorList>
    </citation>
    <scope>NUCLEOTIDE SEQUENCE [LARGE SCALE GENOMIC DNA]</scope>
    <source>
        <strain evidence="2 3">KACC 18899</strain>
    </source>
</reference>